<dbReference type="EMBL" id="HBUE01321136">
    <property type="protein sequence ID" value="CAG6588138.1"/>
    <property type="molecule type" value="Transcribed_RNA"/>
</dbReference>
<evidence type="ECO:0000256" key="1">
    <source>
        <dbReference type="SAM" id="MobiDB-lite"/>
    </source>
</evidence>
<dbReference type="EMBL" id="HBUE01214620">
    <property type="protein sequence ID" value="CAG6536149.1"/>
    <property type="molecule type" value="Transcribed_RNA"/>
</dbReference>
<name>A0A8D8HKW3_CULPI</name>
<sequence>MVGGRIDVVPAECPRFRPRWQLGQLKPAAVHDVQRHPAGERHDRAEHDLLGGGPGARPERGVRDGLLLRPGAGVLHRAQHRDDPVRPDAAGSVVVRQQDSCDIPRAGQARGPSDRLVYR</sequence>
<reference evidence="2" key="1">
    <citation type="submission" date="2021-05" db="EMBL/GenBank/DDBJ databases">
        <authorList>
            <person name="Alioto T."/>
            <person name="Alioto T."/>
            <person name="Gomez Garrido J."/>
        </authorList>
    </citation>
    <scope>NUCLEOTIDE SEQUENCE</scope>
</reference>
<feature type="region of interest" description="Disordered" evidence="1">
    <location>
        <begin position="27"/>
        <end position="119"/>
    </location>
</feature>
<proteinExistence type="predicted"/>
<evidence type="ECO:0000313" key="2">
    <source>
        <dbReference type="EMBL" id="CAG6536147.1"/>
    </source>
</evidence>
<dbReference type="EMBL" id="HBUE01214619">
    <property type="protein sequence ID" value="CAG6536147.1"/>
    <property type="molecule type" value="Transcribed_RNA"/>
</dbReference>
<dbReference type="EMBL" id="HBUE01321137">
    <property type="protein sequence ID" value="CAG6588140.1"/>
    <property type="molecule type" value="Transcribed_RNA"/>
</dbReference>
<dbReference type="AlphaFoldDB" id="A0A8D8HKW3"/>
<feature type="compositionally biased region" description="Basic and acidic residues" evidence="1">
    <location>
        <begin position="32"/>
        <end position="49"/>
    </location>
</feature>
<protein>
    <submittedName>
        <fullName evidence="2">(northern house mosquito) hypothetical protein</fullName>
    </submittedName>
</protein>
<accession>A0A8D8HKW3</accession>
<organism evidence="2">
    <name type="scientific">Culex pipiens</name>
    <name type="common">House mosquito</name>
    <dbReference type="NCBI Taxonomy" id="7175"/>
    <lineage>
        <taxon>Eukaryota</taxon>
        <taxon>Metazoa</taxon>
        <taxon>Ecdysozoa</taxon>
        <taxon>Arthropoda</taxon>
        <taxon>Hexapoda</taxon>
        <taxon>Insecta</taxon>
        <taxon>Pterygota</taxon>
        <taxon>Neoptera</taxon>
        <taxon>Endopterygota</taxon>
        <taxon>Diptera</taxon>
        <taxon>Nematocera</taxon>
        <taxon>Culicoidea</taxon>
        <taxon>Culicidae</taxon>
        <taxon>Culicinae</taxon>
        <taxon>Culicini</taxon>
        <taxon>Culex</taxon>
        <taxon>Culex</taxon>
    </lineage>
</organism>